<keyword evidence="2" id="KW-0489">Methyltransferase</keyword>
<name>A0A0S7Y4P7_UNCSA</name>
<protein>
    <submittedName>
        <fullName evidence="2">Methyltransferase type 11</fullName>
    </submittedName>
</protein>
<gene>
    <name evidence="2" type="ORF">AMJ44_03095</name>
</gene>
<dbReference type="InterPro" id="IPR050447">
    <property type="entry name" value="Erg6_SMT_methyltransf"/>
</dbReference>
<dbReference type="SUPFAM" id="SSF53335">
    <property type="entry name" value="S-adenosyl-L-methionine-dependent methyltransferases"/>
    <property type="match status" value="1"/>
</dbReference>
<evidence type="ECO:0000313" key="2">
    <source>
        <dbReference type="EMBL" id="KPJ69654.1"/>
    </source>
</evidence>
<proteinExistence type="predicted"/>
<evidence type="ECO:0000313" key="3">
    <source>
        <dbReference type="Proteomes" id="UP000051861"/>
    </source>
</evidence>
<dbReference type="Gene3D" id="3.40.50.150">
    <property type="entry name" value="Vaccinia Virus protein VP39"/>
    <property type="match status" value="1"/>
</dbReference>
<comment type="caution">
    <text evidence="2">The sequence shown here is derived from an EMBL/GenBank/DDBJ whole genome shotgun (WGS) entry which is preliminary data.</text>
</comment>
<dbReference type="Proteomes" id="UP000051861">
    <property type="component" value="Unassembled WGS sequence"/>
</dbReference>
<dbReference type="EMBL" id="LIZX01000018">
    <property type="protein sequence ID" value="KPJ69654.1"/>
    <property type="molecule type" value="Genomic_DNA"/>
</dbReference>
<dbReference type="AlphaFoldDB" id="A0A0S7Y4P7"/>
<dbReference type="CDD" id="cd02440">
    <property type="entry name" value="AdoMet_MTases"/>
    <property type="match status" value="1"/>
</dbReference>
<dbReference type="GO" id="GO:0032259">
    <property type="term" value="P:methylation"/>
    <property type="evidence" value="ECO:0007669"/>
    <property type="project" value="UniProtKB-KW"/>
</dbReference>
<dbReference type="PANTHER" id="PTHR44068:SF11">
    <property type="entry name" value="GERANYL DIPHOSPHATE 2-C-METHYLTRANSFERASE"/>
    <property type="match status" value="1"/>
</dbReference>
<dbReference type="PANTHER" id="PTHR44068">
    <property type="entry name" value="ZGC:194242"/>
    <property type="match status" value="1"/>
</dbReference>
<dbReference type="InterPro" id="IPR041698">
    <property type="entry name" value="Methyltransf_25"/>
</dbReference>
<sequence length="272" mass="29878">MTDTNTYIRQLTEANSLRESTLRKAIQALKLSPGSRGLDAGCGIGHPALLLAEAVGTSGQVTGLDISPEFLLQAGKIVKEASLSEQISFQEGDVNKLPFDDNTFDWAWSSDCVGYPTAAEPLPLLKELARVVRPGGTVAILAWSSQQLLPGYPLLEARLNATCSSIIPYLKGKKPESNFLRALGWFHEAGLQESTAQTFVGSVHGPLSKDVRTALICFFQMLWGEPQPEVSEEDWAEYQRLCLPESPDFILNLPDYYAFFTYSMFQGKVPSL</sequence>
<feature type="domain" description="Methyltransferase" evidence="1">
    <location>
        <begin position="38"/>
        <end position="136"/>
    </location>
</feature>
<dbReference type="InterPro" id="IPR029063">
    <property type="entry name" value="SAM-dependent_MTases_sf"/>
</dbReference>
<dbReference type="GO" id="GO:0008168">
    <property type="term" value="F:methyltransferase activity"/>
    <property type="evidence" value="ECO:0007669"/>
    <property type="project" value="UniProtKB-KW"/>
</dbReference>
<keyword evidence="2" id="KW-0808">Transferase</keyword>
<reference evidence="2 3" key="1">
    <citation type="journal article" date="2015" name="Microbiome">
        <title>Genomic resolution of linkages in carbon, nitrogen, and sulfur cycling among widespread estuary sediment bacteria.</title>
        <authorList>
            <person name="Baker B.J."/>
            <person name="Lazar C.S."/>
            <person name="Teske A.P."/>
            <person name="Dick G.J."/>
        </authorList>
    </citation>
    <scope>NUCLEOTIDE SEQUENCE [LARGE SCALE GENOMIC DNA]</scope>
    <source>
        <strain evidence="2">DG_54_3</strain>
    </source>
</reference>
<accession>A0A0S7Y4P7</accession>
<dbReference type="Pfam" id="PF13649">
    <property type="entry name" value="Methyltransf_25"/>
    <property type="match status" value="1"/>
</dbReference>
<organism evidence="2 3">
    <name type="scientific">candidate division WOR-1 bacterium DG_54_3</name>
    <dbReference type="NCBI Taxonomy" id="1703775"/>
    <lineage>
        <taxon>Bacteria</taxon>
        <taxon>Bacillati</taxon>
        <taxon>Saganbacteria</taxon>
    </lineage>
</organism>
<evidence type="ECO:0000259" key="1">
    <source>
        <dbReference type="Pfam" id="PF13649"/>
    </source>
</evidence>